<proteinExistence type="predicted"/>
<gene>
    <name evidence="3" type="ORF">TVAG_109380</name>
</gene>
<dbReference type="PANTHER" id="PTHR14604:SF4">
    <property type="entry name" value="F-BOX DOMAIN-CONTAINING PROTEIN"/>
    <property type="match status" value="1"/>
</dbReference>
<name>A2EAC7_TRIV3</name>
<dbReference type="InterPro" id="IPR050995">
    <property type="entry name" value="WD-F-box_domain-protein"/>
</dbReference>
<dbReference type="VEuPathDB" id="TrichDB:TVAGG3_0924480"/>
<feature type="region of interest" description="Disordered" evidence="2">
    <location>
        <begin position="15"/>
        <end position="59"/>
    </location>
</feature>
<accession>A2EAC7</accession>
<feature type="compositionally biased region" description="Acidic residues" evidence="2">
    <location>
        <begin position="34"/>
        <end position="47"/>
    </location>
</feature>
<dbReference type="KEGG" id="tva:4768288"/>
<reference evidence="3" key="2">
    <citation type="journal article" date="2007" name="Science">
        <title>Draft genome sequence of the sexually transmitted pathogen Trichomonas vaginalis.</title>
        <authorList>
            <person name="Carlton J.M."/>
            <person name="Hirt R.P."/>
            <person name="Silva J.C."/>
            <person name="Delcher A.L."/>
            <person name="Schatz M."/>
            <person name="Zhao Q."/>
            <person name="Wortman J.R."/>
            <person name="Bidwell S.L."/>
            <person name="Alsmark U.C.M."/>
            <person name="Besteiro S."/>
            <person name="Sicheritz-Ponten T."/>
            <person name="Noel C.J."/>
            <person name="Dacks J.B."/>
            <person name="Foster P.G."/>
            <person name="Simillion C."/>
            <person name="Van de Peer Y."/>
            <person name="Miranda-Saavedra D."/>
            <person name="Barton G.J."/>
            <person name="Westrop G.D."/>
            <person name="Mueller S."/>
            <person name="Dessi D."/>
            <person name="Fiori P.L."/>
            <person name="Ren Q."/>
            <person name="Paulsen I."/>
            <person name="Zhang H."/>
            <person name="Bastida-Corcuera F.D."/>
            <person name="Simoes-Barbosa A."/>
            <person name="Brown M.T."/>
            <person name="Hayes R.D."/>
            <person name="Mukherjee M."/>
            <person name="Okumura C.Y."/>
            <person name="Schneider R."/>
            <person name="Smith A.J."/>
            <person name="Vanacova S."/>
            <person name="Villalvazo M."/>
            <person name="Haas B.J."/>
            <person name="Pertea M."/>
            <person name="Feldblyum T.V."/>
            <person name="Utterback T.R."/>
            <person name="Shu C.L."/>
            <person name="Osoegawa K."/>
            <person name="de Jong P.J."/>
            <person name="Hrdy I."/>
            <person name="Horvathova L."/>
            <person name="Zubacova Z."/>
            <person name="Dolezal P."/>
            <person name="Malik S.B."/>
            <person name="Logsdon J.M. Jr."/>
            <person name="Henze K."/>
            <person name="Gupta A."/>
            <person name="Wang C.C."/>
            <person name="Dunne R.L."/>
            <person name="Upcroft J.A."/>
            <person name="Upcroft P."/>
            <person name="White O."/>
            <person name="Salzberg S.L."/>
            <person name="Tang P."/>
            <person name="Chiu C.-H."/>
            <person name="Lee Y.-S."/>
            <person name="Embley T.M."/>
            <person name="Coombs G.H."/>
            <person name="Mottram J.C."/>
            <person name="Tachezy J."/>
            <person name="Fraser-Liggett C.M."/>
            <person name="Johnson P.J."/>
        </authorList>
    </citation>
    <scope>NUCLEOTIDE SEQUENCE [LARGE SCALE GENOMIC DNA]</scope>
    <source>
        <strain evidence="3">G3</strain>
    </source>
</reference>
<dbReference type="SMR" id="A2EAC7"/>
<dbReference type="VEuPathDB" id="TrichDB:TVAG_109380"/>
<dbReference type="OrthoDB" id="538223at2759"/>
<dbReference type="PANTHER" id="PTHR14604">
    <property type="entry name" value="WD40 REPEAT PF20"/>
    <property type="match status" value="1"/>
</dbReference>
<dbReference type="EMBL" id="DS113339">
    <property type="protein sequence ID" value="EAY10354.1"/>
    <property type="molecule type" value="Genomic_DNA"/>
</dbReference>
<evidence type="ECO:0000313" key="4">
    <source>
        <dbReference type="Proteomes" id="UP000001542"/>
    </source>
</evidence>
<sequence length="222" mass="26461">MDHAVDGGSYILEEVELEVDDSSDGEYVNVQVEDLPEENEKSEDEENNQPMPQVPQDNQPVVVKYNEVVDDFVRNFLKKMNMTETLATFQHEWYSTERPNLFCDLTEEIADIKQKTEQMEQERKKWQTVRDEVQQTWDRLKQERNYHRDGLEALEKEKKDLTEDLRKMKKTRKRLDPALAELQQKFEQVNKERSLLRIERDRLMAEIQKLQKDGGDAQQNKD</sequence>
<protein>
    <submittedName>
        <fullName evidence="3">WD repeat protein, putative</fullName>
    </submittedName>
</protein>
<feature type="coiled-coil region" evidence="1">
    <location>
        <begin position="105"/>
        <end position="220"/>
    </location>
</feature>
<dbReference type="AlphaFoldDB" id="A2EAC7"/>
<keyword evidence="4" id="KW-1185">Reference proteome</keyword>
<evidence type="ECO:0000256" key="1">
    <source>
        <dbReference type="SAM" id="Coils"/>
    </source>
</evidence>
<feature type="compositionally biased region" description="Low complexity" evidence="2">
    <location>
        <begin position="48"/>
        <end position="59"/>
    </location>
</feature>
<dbReference type="Gene3D" id="1.20.5.340">
    <property type="match status" value="1"/>
</dbReference>
<keyword evidence="1" id="KW-0175">Coiled coil</keyword>
<organism evidence="3 4">
    <name type="scientific">Trichomonas vaginalis (strain ATCC PRA-98 / G3)</name>
    <dbReference type="NCBI Taxonomy" id="412133"/>
    <lineage>
        <taxon>Eukaryota</taxon>
        <taxon>Metamonada</taxon>
        <taxon>Parabasalia</taxon>
        <taxon>Trichomonadida</taxon>
        <taxon>Trichomonadidae</taxon>
        <taxon>Trichomonas</taxon>
    </lineage>
</organism>
<evidence type="ECO:0000256" key="2">
    <source>
        <dbReference type="SAM" id="MobiDB-lite"/>
    </source>
</evidence>
<dbReference type="Proteomes" id="UP000001542">
    <property type="component" value="Unassembled WGS sequence"/>
</dbReference>
<dbReference type="InParanoid" id="A2EAC7"/>
<evidence type="ECO:0000313" key="3">
    <source>
        <dbReference type="EMBL" id="EAY10354.1"/>
    </source>
</evidence>
<dbReference type="RefSeq" id="XP_001322577.1">
    <property type="nucleotide sequence ID" value="XM_001322542.1"/>
</dbReference>
<dbReference type="STRING" id="5722.A2EAC7"/>
<reference evidence="3" key="1">
    <citation type="submission" date="2006-10" db="EMBL/GenBank/DDBJ databases">
        <authorList>
            <person name="Amadeo P."/>
            <person name="Zhao Q."/>
            <person name="Wortman J."/>
            <person name="Fraser-Liggett C."/>
            <person name="Carlton J."/>
        </authorList>
    </citation>
    <scope>NUCLEOTIDE SEQUENCE</scope>
    <source>
        <strain evidence="3">G3</strain>
    </source>
</reference>
<feature type="compositionally biased region" description="Acidic residues" evidence="2">
    <location>
        <begin position="15"/>
        <end position="24"/>
    </location>
</feature>